<dbReference type="EMBL" id="CP136864">
    <property type="protein sequence ID" value="WOJ92841.1"/>
    <property type="molecule type" value="Genomic_DNA"/>
</dbReference>
<feature type="region of interest" description="Disordered" evidence="1">
    <location>
        <begin position="80"/>
        <end position="107"/>
    </location>
</feature>
<evidence type="ECO:0000313" key="4">
    <source>
        <dbReference type="Proteomes" id="UP001626537"/>
    </source>
</evidence>
<feature type="compositionally biased region" description="Basic and acidic residues" evidence="1">
    <location>
        <begin position="95"/>
        <end position="107"/>
    </location>
</feature>
<feature type="chain" id="PRO_5046684434" evidence="2">
    <location>
        <begin position="32"/>
        <end position="107"/>
    </location>
</feature>
<keyword evidence="4" id="KW-1185">Reference proteome</keyword>
<feature type="region of interest" description="Disordered" evidence="1">
    <location>
        <begin position="28"/>
        <end position="51"/>
    </location>
</feature>
<organism evidence="3 4">
    <name type="scientific">Congregibacter variabilis</name>
    <dbReference type="NCBI Taxonomy" id="3081200"/>
    <lineage>
        <taxon>Bacteria</taxon>
        <taxon>Pseudomonadati</taxon>
        <taxon>Pseudomonadota</taxon>
        <taxon>Gammaproteobacteria</taxon>
        <taxon>Cellvibrionales</taxon>
        <taxon>Halieaceae</taxon>
        <taxon>Congregibacter</taxon>
    </lineage>
</organism>
<name>A0ABZ0I1B7_9GAMM</name>
<gene>
    <name evidence="3" type="ORF">R0135_13750</name>
</gene>
<evidence type="ECO:0000256" key="1">
    <source>
        <dbReference type="SAM" id="MobiDB-lite"/>
    </source>
</evidence>
<proteinExistence type="predicted"/>
<dbReference type="Proteomes" id="UP001626537">
    <property type="component" value="Chromosome"/>
</dbReference>
<evidence type="ECO:0000313" key="3">
    <source>
        <dbReference type="EMBL" id="WOJ92841.1"/>
    </source>
</evidence>
<dbReference type="RefSeq" id="WP_407347499.1">
    <property type="nucleotide sequence ID" value="NZ_CP136864.1"/>
</dbReference>
<protein>
    <submittedName>
        <fullName evidence="3">Uncharacterized protein</fullName>
    </submittedName>
</protein>
<keyword evidence="2" id="KW-0732">Signal</keyword>
<sequence>MNTNKKSLGLTHVLLVTGMLAVASISLPVAAQSDDGEERQQGKRRGPPPEAIEACADLSEGESCAFSGRRGDMTGVCFAPPKDDAELACAPEGGRPGRREREEDSGS</sequence>
<reference evidence="3 4" key="1">
    <citation type="submission" date="2023-10" db="EMBL/GenBank/DDBJ databases">
        <title>Two novel species belonging to the OM43/NOR5 clade.</title>
        <authorList>
            <person name="Park M."/>
        </authorList>
    </citation>
    <scope>NUCLEOTIDE SEQUENCE [LARGE SCALE GENOMIC DNA]</scope>
    <source>
        <strain evidence="3 4">IMCC43200</strain>
    </source>
</reference>
<evidence type="ECO:0000256" key="2">
    <source>
        <dbReference type="SAM" id="SignalP"/>
    </source>
</evidence>
<accession>A0ABZ0I1B7</accession>
<feature type="signal peptide" evidence="2">
    <location>
        <begin position="1"/>
        <end position="31"/>
    </location>
</feature>